<dbReference type="Proteomes" id="UP000708208">
    <property type="component" value="Unassembled WGS sequence"/>
</dbReference>
<feature type="compositionally biased region" description="Polar residues" evidence="1">
    <location>
        <begin position="339"/>
        <end position="356"/>
    </location>
</feature>
<dbReference type="AlphaFoldDB" id="A0A8J2LP76"/>
<feature type="compositionally biased region" description="Basic and acidic residues" evidence="1">
    <location>
        <begin position="262"/>
        <end position="279"/>
    </location>
</feature>
<accession>A0A8J2LP76</accession>
<dbReference type="EMBL" id="CAJVCH010570042">
    <property type="protein sequence ID" value="CAG7833857.1"/>
    <property type="molecule type" value="Genomic_DNA"/>
</dbReference>
<evidence type="ECO:0000259" key="2">
    <source>
        <dbReference type="Pfam" id="PF02338"/>
    </source>
</evidence>
<comment type="caution">
    <text evidence="3">The sequence shown here is derived from an EMBL/GenBank/DDBJ whole genome shotgun (WGS) entry which is preliminary data.</text>
</comment>
<gene>
    <name evidence="3" type="ORF">AFUS01_LOCUS43432</name>
</gene>
<organism evidence="3 4">
    <name type="scientific">Allacma fusca</name>
    <dbReference type="NCBI Taxonomy" id="39272"/>
    <lineage>
        <taxon>Eukaryota</taxon>
        <taxon>Metazoa</taxon>
        <taxon>Ecdysozoa</taxon>
        <taxon>Arthropoda</taxon>
        <taxon>Hexapoda</taxon>
        <taxon>Collembola</taxon>
        <taxon>Symphypleona</taxon>
        <taxon>Sminthuridae</taxon>
        <taxon>Allacma</taxon>
    </lineage>
</organism>
<dbReference type="Pfam" id="PF02338">
    <property type="entry name" value="OTU"/>
    <property type="match status" value="1"/>
</dbReference>
<feature type="compositionally biased region" description="Basic and acidic residues" evidence="1">
    <location>
        <begin position="1"/>
        <end position="29"/>
    </location>
</feature>
<feature type="region of interest" description="Disordered" evidence="1">
    <location>
        <begin position="1"/>
        <end position="33"/>
    </location>
</feature>
<name>A0A8J2LP76_9HEXA</name>
<feature type="compositionally biased region" description="Polar residues" evidence="1">
    <location>
        <begin position="250"/>
        <end position="260"/>
    </location>
</feature>
<proteinExistence type="predicted"/>
<dbReference type="OrthoDB" id="409956at2759"/>
<sequence>MTKDFVNEEKDSNVIMRDDGGGSKDKEENDNVETVDVDTDNCFPNFFERHLNIENKQFFIVPNGGTGDCLFKAIAQAMSEEDDEGNHLDIRCQIVDYVVNQIWDKLKDSIEIQHITGNPDLADKWVQDPIKCYKDYMAQAGTLGSFIELTAAAELLQFNFSSIQEYYKDVKTYRVENFEPILNNNDRPTYHFLFTGDYESGHWEHLVPLAAESQIESLLDGTYHGTLYIVIDGVQTSLDDWLSETEQKSRQSAVEQGNADSCSEKSESGEETTKDHETSESGNIDGDYEEASEGEMNQSVESAEETTRHFHHSTVGTIDEDIVATTSEVESTLSDEEMQTNGRSKISPREQSTLVKKSSHSLGMDSKEITTTLPSTESKSKRKTGSKLFGIRSKSNSLETESIDKKKGCFKTLVSYVSSILR</sequence>
<dbReference type="CDD" id="cd22757">
    <property type="entry name" value="OTU_P87_VP80-like"/>
    <property type="match status" value="1"/>
</dbReference>
<evidence type="ECO:0000313" key="4">
    <source>
        <dbReference type="Proteomes" id="UP000708208"/>
    </source>
</evidence>
<feature type="region of interest" description="Disordered" evidence="1">
    <location>
        <begin position="247"/>
        <end position="397"/>
    </location>
</feature>
<evidence type="ECO:0000313" key="3">
    <source>
        <dbReference type="EMBL" id="CAG7833857.1"/>
    </source>
</evidence>
<feature type="domain" description="OTU" evidence="2">
    <location>
        <begin position="65"/>
        <end position="168"/>
    </location>
</feature>
<keyword evidence="4" id="KW-1185">Reference proteome</keyword>
<protein>
    <recommendedName>
        <fullName evidence="2">OTU domain-containing protein</fullName>
    </recommendedName>
</protein>
<evidence type="ECO:0000256" key="1">
    <source>
        <dbReference type="SAM" id="MobiDB-lite"/>
    </source>
</evidence>
<dbReference type="InterPro" id="IPR003323">
    <property type="entry name" value="OTU_dom"/>
</dbReference>
<reference evidence="3" key="1">
    <citation type="submission" date="2021-06" db="EMBL/GenBank/DDBJ databases">
        <authorList>
            <person name="Hodson N. C."/>
            <person name="Mongue J. A."/>
            <person name="Jaron S. K."/>
        </authorList>
    </citation>
    <scope>NUCLEOTIDE SEQUENCE</scope>
</reference>